<evidence type="ECO:0000313" key="1">
    <source>
        <dbReference type="EMBL" id="KIL62123.1"/>
    </source>
</evidence>
<reference evidence="1 2" key="1">
    <citation type="submission" date="2014-04" db="EMBL/GenBank/DDBJ databases">
        <title>Evolutionary Origins and Diversification of the Mycorrhizal Mutualists.</title>
        <authorList>
            <consortium name="DOE Joint Genome Institute"/>
            <consortium name="Mycorrhizal Genomics Consortium"/>
            <person name="Kohler A."/>
            <person name="Kuo A."/>
            <person name="Nagy L.G."/>
            <person name="Floudas D."/>
            <person name="Copeland A."/>
            <person name="Barry K.W."/>
            <person name="Cichocki N."/>
            <person name="Veneault-Fourrey C."/>
            <person name="LaButti K."/>
            <person name="Lindquist E.A."/>
            <person name="Lipzen A."/>
            <person name="Lundell T."/>
            <person name="Morin E."/>
            <person name="Murat C."/>
            <person name="Riley R."/>
            <person name="Ohm R."/>
            <person name="Sun H."/>
            <person name="Tunlid A."/>
            <person name="Henrissat B."/>
            <person name="Grigoriev I.V."/>
            <person name="Hibbett D.S."/>
            <person name="Martin F."/>
        </authorList>
    </citation>
    <scope>NUCLEOTIDE SEQUENCE [LARGE SCALE GENOMIC DNA]</scope>
    <source>
        <strain evidence="1 2">Koide BX008</strain>
    </source>
</reference>
<dbReference type="AlphaFoldDB" id="A0A0C2X0B7"/>
<sequence length="131" mass="14369">MKIERKRKNPWWYTSHVLRRHGVLASDFCDLISKDGLMSIESCISFFHLFIDTIVRVDRVRAVPGLPEHARSGGEVIHVGAHDGLFASGGILLSSSQNPQFGIFRSKGGRGAVGGGCGSTTKRFTLSQKKK</sequence>
<organism evidence="1 2">
    <name type="scientific">Amanita muscaria (strain Koide BX008)</name>
    <dbReference type="NCBI Taxonomy" id="946122"/>
    <lineage>
        <taxon>Eukaryota</taxon>
        <taxon>Fungi</taxon>
        <taxon>Dikarya</taxon>
        <taxon>Basidiomycota</taxon>
        <taxon>Agaricomycotina</taxon>
        <taxon>Agaricomycetes</taxon>
        <taxon>Agaricomycetidae</taxon>
        <taxon>Agaricales</taxon>
        <taxon>Pluteineae</taxon>
        <taxon>Amanitaceae</taxon>
        <taxon>Amanita</taxon>
    </lineage>
</organism>
<evidence type="ECO:0000313" key="2">
    <source>
        <dbReference type="Proteomes" id="UP000054549"/>
    </source>
</evidence>
<dbReference type="InParanoid" id="A0A0C2X0B7"/>
<gene>
    <name evidence="1" type="ORF">M378DRAFT_805558</name>
</gene>
<dbReference type="EMBL" id="KN818275">
    <property type="protein sequence ID" value="KIL62123.1"/>
    <property type="molecule type" value="Genomic_DNA"/>
</dbReference>
<keyword evidence="2" id="KW-1185">Reference proteome</keyword>
<accession>A0A0C2X0B7</accession>
<proteinExistence type="predicted"/>
<name>A0A0C2X0B7_AMAMK</name>
<dbReference type="Proteomes" id="UP000054549">
    <property type="component" value="Unassembled WGS sequence"/>
</dbReference>
<protein>
    <submittedName>
        <fullName evidence="1">Uncharacterized protein</fullName>
    </submittedName>
</protein>
<dbReference type="HOGENOM" id="CLU_1927068_0_0_1"/>